<name>A0ABW3JW86_9BACT</name>
<comment type="similarity">
    <text evidence="2">Belongs to the zinc-containing alcohol dehydrogenase family.</text>
</comment>
<evidence type="ECO:0000256" key="3">
    <source>
        <dbReference type="ARBA" id="ARBA00022723"/>
    </source>
</evidence>
<comment type="cofactor">
    <cofactor evidence="1">
        <name>Zn(2+)</name>
        <dbReference type="ChEBI" id="CHEBI:29105"/>
    </cofactor>
</comment>
<evidence type="ECO:0000256" key="2">
    <source>
        <dbReference type="ARBA" id="ARBA00008072"/>
    </source>
</evidence>
<dbReference type="SUPFAM" id="SSF51735">
    <property type="entry name" value="NAD(P)-binding Rossmann-fold domains"/>
    <property type="match status" value="1"/>
</dbReference>
<evidence type="ECO:0000259" key="6">
    <source>
        <dbReference type="Pfam" id="PF08240"/>
    </source>
</evidence>
<evidence type="ECO:0000256" key="4">
    <source>
        <dbReference type="ARBA" id="ARBA00022833"/>
    </source>
</evidence>
<feature type="domain" description="Alcohol dehydrogenase-like N-terminal" evidence="6">
    <location>
        <begin position="37"/>
        <end position="146"/>
    </location>
</feature>
<dbReference type="Gene3D" id="3.40.50.720">
    <property type="entry name" value="NAD(P)-binding Rossmann-like Domain"/>
    <property type="match status" value="1"/>
</dbReference>
<dbReference type="InterPro" id="IPR011032">
    <property type="entry name" value="GroES-like_sf"/>
</dbReference>
<dbReference type="Gene3D" id="3.90.180.10">
    <property type="entry name" value="Medium-chain alcohol dehydrogenases, catalytic domain"/>
    <property type="match status" value="1"/>
</dbReference>
<dbReference type="CDD" id="cd08298">
    <property type="entry name" value="CAD2"/>
    <property type="match status" value="1"/>
</dbReference>
<evidence type="ECO:0000313" key="8">
    <source>
        <dbReference type="Proteomes" id="UP001597112"/>
    </source>
</evidence>
<protein>
    <submittedName>
        <fullName evidence="7">Zinc-dependent alcohol dehydrogenase family protein</fullName>
    </submittedName>
</protein>
<sequence length="351" mass="39103">MERPQYMRAWFLNKIHDLSAEAMPLQLESVAIPEPRSNQLLIQVLCCGVCHTELDEIEGRTPPSVYPIIPGHQVVGKVTAKSNDVTRFSIGERVGVAWIFRACGECEFCRKGHENLCPHFSGTGRDAHGGYAEYMTVDERFAYAIPSSFAHTQAAPLLCAGAIGYRSLMLAKITDGNSIGLSGFGASGHLVLKTAKYLYPHSHIYVWSRSYDEQCFARELGCDWAGDFSMIPPSLVNVMIDTTPAWQPVLTSLRALKPGGRLIINAIRKESHDQSVLSSLIYHEHLWMEKEIKSVANITRKDVEQFLKIASVIPIRPEIEVYPFEEANAALVDLKHKHVKGAKVLLVCKDD</sequence>
<dbReference type="InterPro" id="IPR013154">
    <property type="entry name" value="ADH-like_N"/>
</dbReference>
<dbReference type="PANTHER" id="PTHR42940:SF8">
    <property type="entry name" value="VACUOLAR PROTEIN SORTING-ASSOCIATED PROTEIN 11"/>
    <property type="match status" value="1"/>
</dbReference>
<dbReference type="SUPFAM" id="SSF50129">
    <property type="entry name" value="GroES-like"/>
    <property type="match status" value="1"/>
</dbReference>
<gene>
    <name evidence="7" type="ORF">ACFQ21_00765</name>
</gene>
<evidence type="ECO:0000256" key="5">
    <source>
        <dbReference type="ARBA" id="ARBA00023002"/>
    </source>
</evidence>
<dbReference type="EMBL" id="JBHTKA010000001">
    <property type="protein sequence ID" value="MFD0997808.1"/>
    <property type="molecule type" value="Genomic_DNA"/>
</dbReference>
<dbReference type="InterPro" id="IPR036291">
    <property type="entry name" value="NAD(P)-bd_dom_sf"/>
</dbReference>
<dbReference type="Pfam" id="PF08240">
    <property type="entry name" value="ADH_N"/>
    <property type="match status" value="1"/>
</dbReference>
<organism evidence="7 8">
    <name type="scientific">Ohtaekwangia kribbensis</name>
    <dbReference type="NCBI Taxonomy" id="688913"/>
    <lineage>
        <taxon>Bacteria</taxon>
        <taxon>Pseudomonadati</taxon>
        <taxon>Bacteroidota</taxon>
        <taxon>Cytophagia</taxon>
        <taxon>Cytophagales</taxon>
        <taxon>Fulvivirgaceae</taxon>
        <taxon>Ohtaekwangia</taxon>
    </lineage>
</organism>
<keyword evidence="8" id="KW-1185">Reference proteome</keyword>
<keyword evidence="5" id="KW-0560">Oxidoreductase</keyword>
<dbReference type="PANTHER" id="PTHR42940">
    <property type="entry name" value="ALCOHOL DEHYDROGENASE 1-RELATED"/>
    <property type="match status" value="1"/>
</dbReference>
<reference evidence="8" key="1">
    <citation type="journal article" date="2019" name="Int. J. Syst. Evol. Microbiol.">
        <title>The Global Catalogue of Microorganisms (GCM) 10K type strain sequencing project: providing services to taxonomists for standard genome sequencing and annotation.</title>
        <authorList>
            <consortium name="The Broad Institute Genomics Platform"/>
            <consortium name="The Broad Institute Genome Sequencing Center for Infectious Disease"/>
            <person name="Wu L."/>
            <person name="Ma J."/>
        </authorList>
    </citation>
    <scope>NUCLEOTIDE SEQUENCE [LARGE SCALE GENOMIC DNA]</scope>
    <source>
        <strain evidence="8">CCUG 58938</strain>
    </source>
</reference>
<keyword evidence="3" id="KW-0479">Metal-binding</keyword>
<comment type="caution">
    <text evidence="7">The sequence shown here is derived from an EMBL/GenBank/DDBJ whole genome shotgun (WGS) entry which is preliminary data.</text>
</comment>
<keyword evidence="4" id="KW-0862">Zinc</keyword>
<evidence type="ECO:0000256" key="1">
    <source>
        <dbReference type="ARBA" id="ARBA00001947"/>
    </source>
</evidence>
<dbReference type="Proteomes" id="UP001597112">
    <property type="component" value="Unassembled WGS sequence"/>
</dbReference>
<evidence type="ECO:0000313" key="7">
    <source>
        <dbReference type="EMBL" id="MFD0997808.1"/>
    </source>
</evidence>
<accession>A0ABW3JW86</accession>
<proteinExistence type="inferred from homology"/>
<dbReference type="InterPro" id="IPR014187">
    <property type="entry name" value="ADH_Zn_typ-2"/>
</dbReference>